<dbReference type="InterPro" id="IPR000253">
    <property type="entry name" value="FHA_dom"/>
</dbReference>
<proteinExistence type="inferred from homology"/>
<evidence type="ECO:0000256" key="5">
    <source>
        <dbReference type="ARBA" id="ARBA00022840"/>
    </source>
</evidence>
<keyword evidence="7 9" id="KW-0505">Motor protein</keyword>
<dbReference type="GO" id="GO:0005524">
    <property type="term" value="F:ATP binding"/>
    <property type="evidence" value="ECO:0007669"/>
    <property type="project" value="UniProtKB-UniRule"/>
</dbReference>
<dbReference type="PROSITE" id="PS00411">
    <property type="entry name" value="KINESIN_MOTOR_1"/>
    <property type="match status" value="1"/>
</dbReference>
<dbReference type="GO" id="GO:0005874">
    <property type="term" value="C:microtubule"/>
    <property type="evidence" value="ECO:0007669"/>
    <property type="project" value="UniProtKB-KW"/>
</dbReference>
<evidence type="ECO:0000313" key="14">
    <source>
        <dbReference type="EMBL" id="RZC38960.1"/>
    </source>
</evidence>
<dbReference type="CDD" id="cd01365">
    <property type="entry name" value="KISc_KIF1A_KIF1B"/>
    <property type="match status" value="1"/>
</dbReference>
<feature type="region of interest" description="Disordered" evidence="12">
    <location>
        <begin position="853"/>
        <end position="899"/>
    </location>
</feature>
<evidence type="ECO:0000259" key="13">
    <source>
        <dbReference type="PROSITE" id="PS50067"/>
    </source>
</evidence>
<evidence type="ECO:0000256" key="11">
    <source>
        <dbReference type="SAM" id="Coils"/>
    </source>
</evidence>
<feature type="region of interest" description="Disordered" evidence="12">
    <location>
        <begin position="957"/>
        <end position="990"/>
    </location>
</feature>
<keyword evidence="3" id="KW-0597">Phosphoprotein</keyword>
<accession>A0A482W1J5</accession>
<dbReference type="PRINTS" id="PR00380">
    <property type="entry name" value="KINESINHEAVY"/>
</dbReference>
<evidence type="ECO:0000256" key="8">
    <source>
        <dbReference type="ARBA" id="ARBA00023212"/>
    </source>
</evidence>
<dbReference type="FunFam" id="3.40.850.10:FF:000021">
    <property type="entry name" value="kinesin-like protein KIF16B isoform X1"/>
    <property type="match status" value="1"/>
</dbReference>
<dbReference type="EMBL" id="QDEB01038585">
    <property type="protein sequence ID" value="RZC38960.1"/>
    <property type="molecule type" value="Genomic_DNA"/>
</dbReference>
<keyword evidence="4 9" id="KW-0547">Nucleotide-binding</keyword>
<dbReference type="PANTHER" id="PTHR47117:SF6">
    <property type="entry name" value="KINESIN-LIKE PROTEIN KIF16B"/>
    <property type="match status" value="1"/>
</dbReference>
<evidence type="ECO:0000256" key="12">
    <source>
        <dbReference type="SAM" id="MobiDB-lite"/>
    </source>
</evidence>
<keyword evidence="2" id="KW-0963">Cytoplasm</keyword>
<dbReference type="PROSITE" id="PS50067">
    <property type="entry name" value="KINESIN_MOTOR_2"/>
    <property type="match status" value="1"/>
</dbReference>
<sequence>MASVKVAVRVRPFNQRELDMDTKLIIQMSGKTTGILNCKANTRDESIRYKEFTFDYSYWSHDGSSPNFTSQEQVYNDLGTEVVDCAFEGYNACVFAYGQTGSGKTYTMMGSPENQGLIPRICKALFDRMSENSKRGTTHRVQVSYLEIYQERVADLLRGRDNSSLKVREHPKKGPYVQGLTTCLVTNYEHIQECMNRGNSHRTTAATNMNDVSSRSHAIFTITFVQAGYCDGVPSETVSKIHLVDLAGSERADATGATGQRLKEGAHINKSLVTLGSVISALAELSVEASGQNRKSFFIPYRDSVLTWLLKDSLGGNSKTIMIAAISPADCNYGETLSTLRYANRAKNIINKPTVNEDPNVKLIRELRDEISKLKALMFSEQRSDMLAQLHEKEAREKELTEEWAGKWREAQAILREQRALGLRKAGPGVVLDSDRPHLVAIDDDPLSTGVTLYHLKEGITTIGTEDSDVKQDIELKGAGMEPQHCTITFENGVATLTPSPGAYVMLNNVLIEVPARLSQGCIIFLGKAHVFRFNDPAEAAELRKGERTYNLSRLSLLSWSTPDLAISMENLQPGQDDERSEIELQRLNLEKEKEVFEKEQEAFEKKRRTLEEAQAKLEEEKAMMQKEHAEQTRQLQEDWHNLTAQQKQRELELKEKEKELIMRREALERERHKIWGEELMLKSESNTLTDAESDILIDVLNNVKGPSIIQDLVIQHRKELAELQTELNRRVEALSERRKTVEMLDKKLLDLVDQQASLNVNKQDHHFHDLKQSLASRTQEELDKIERKKQGLKLNLKKINSIDSPNSCETNYTSSLEKGSTLSSDTYHTAASVCSPPLMNNLDCLMSDSGVELRPSPRVQDESDLSSNEEYKGVISDSQSTSSIENRSPVNRKRRKDSEVLRKLGQKILQQKQVIIRSLDAGCAKAHLDVQIAVLQDLQRQYMSLKFGSGSVLSPAAEHPLQDVDSASPSPVKPLHTGSTSALYSPSMQ</sequence>
<dbReference type="InterPro" id="IPR019821">
    <property type="entry name" value="Kinesin_motor_CS"/>
</dbReference>
<keyword evidence="10" id="KW-0493">Microtubule</keyword>
<dbReference type="OrthoDB" id="3176171at2759"/>
<dbReference type="Pfam" id="PF00225">
    <property type="entry name" value="Kinesin"/>
    <property type="match status" value="1"/>
</dbReference>
<dbReference type="Pfam" id="PF00498">
    <property type="entry name" value="FHA"/>
    <property type="match status" value="1"/>
</dbReference>
<evidence type="ECO:0000256" key="9">
    <source>
        <dbReference type="PROSITE-ProRule" id="PRU00283"/>
    </source>
</evidence>
<gene>
    <name evidence="14" type="ORF">BDFB_009937</name>
</gene>
<dbReference type="GO" id="GO:0008017">
    <property type="term" value="F:microtubule binding"/>
    <property type="evidence" value="ECO:0007669"/>
    <property type="project" value="InterPro"/>
</dbReference>
<dbReference type="Proteomes" id="UP000292052">
    <property type="component" value="Unassembled WGS sequence"/>
</dbReference>
<dbReference type="Gene3D" id="2.60.200.20">
    <property type="match status" value="1"/>
</dbReference>
<dbReference type="GO" id="GO:0003777">
    <property type="term" value="F:microtubule motor activity"/>
    <property type="evidence" value="ECO:0007669"/>
    <property type="project" value="InterPro"/>
</dbReference>
<evidence type="ECO:0000256" key="10">
    <source>
        <dbReference type="RuleBase" id="RU000394"/>
    </source>
</evidence>
<dbReference type="InterPro" id="IPR027417">
    <property type="entry name" value="P-loop_NTPase"/>
</dbReference>
<feature type="domain" description="Kinesin motor" evidence="13">
    <location>
        <begin position="3"/>
        <end position="349"/>
    </location>
</feature>
<name>A0A482W1J5_ASBVE</name>
<evidence type="ECO:0000256" key="1">
    <source>
        <dbReference type="ARBA" id="ARBA00004245"/>
    </source>
</evidence>
<dbReference type="Gene3D" id="3.40.850.10">
    <property type="entry name" value="Kinesin motor domain"/>
    <property type="match status" value="1"/>
</dbReference>
<dbReference type="InterPro" id="IPR008984">
    <property type="entry name" value="SMAD_FHA_dom_sf"/>
</dbReference>
<dbReference type="AlphaFoldDB" id="A0A482W1J5"/>
<dbReference type="FunFam" id="2.60.200.20:FF:000005">
    <property type="entry name" value="Kinesin family member 16B"/>
    <property type="match status" value="1"/>
</dbReference>
<feature type="compositionally biased region" description="Polar residues" evidence="12">
    <location>
        <begin position="978"/>
        <end position="990"/>
    </location>
</feature>
<comment type="subcellular location">
    <subcellularLocation>
        <location evidence="1">Cytoplasm</location>
        <location evidence="1">Cytoskeleton</location>
    </subcellularLocation>
</comment>
<keyword evidence="15" id="KW-1185">Reference proteome</keyword>
<keyword evidence="8" id="KW-0206">Cytoskeleton</keyword>
<feature type="coiled-coil region" evidence="11">
    <location>
        <begin position="776"/>
        <end position="803"/>
    </location>
</feature>
<keyword evidence="5 9" id="KW-0067">ATP-binding</keyword>
<dbReference type="STRING" id="1661398.A0A482W1J5"/>
<comment type="similarity">
    <text evidence="9 10">Belongs to the TRAFAC class myosin-kinesin ATPase superfamily. Kinesin family.</text>
</comment>
<dbReference type="GO" id="GO:0005737">
    <property type="term" value="C:cytoplasm"/>
    <property type="evidence" value="ECO:0007669"/>
    <property type="project" value="UniProtKB-ARBA"/>
</dbReference>
<evidence type="ECO:0000256" key="3">
    <source>
        <dbReference type="ARBA" id="ARBA00022553"/>
    </source>
</evidence>
<keyword evidence="6 11" id="KW-0175">Coiled coil</keyword>
<reference evidence="14 15" key="1">
    <citation type="submission" date="2017-03" db="EMBL/GenBank/DDBJ databases">
        <title>Genome of the blue death feigning beetle - Asbolus verrucosus.</title>
        <authorList>
            <person name="Rider S.D."/>
        </authorList>
    </citation>
    <scope>NUCLEOTIDE SEQUENCE [LARGE SCALE GENOMIC DNA]</scope>
    <source>
        <strain evidence="14">Butters</strain>
        <tissue evidence="14">Head and leg muscle</tissue>
    </source>
</reference>
<dbReference type="SUPFAM" id="SSF52540">
    <property type="entry name" value="P-loop containing nucleoside triphosphate hydrolases"/>
    <property type="match status" value="1"/>
</dbReference>
<evidence type="ECO:0000256" key="7">
    <source>
        <dbReference type="ARBA" id="ARBA00023175"/>
    </source>
</evidence>
<dbReference type="SMART" id="SM00129">
    <property type="entry name" value="KISc"/>
    <property type="match status" value="1"/>
</dbReference>
<feature type="compositionally biased region" description="Polar residues" evidence="12">
    <location>
        <begin position="877"/>
        <end position="890"/>
    </location>
</feature>
<dbReference type="GO" id="GO:0007018">
    <property type="term" value="P:microtubule-based movement"/>
    <property type="evidence" value="ECO:0007669"/>
    <property type="project" value="InterPro"/>
</dbReference>
<feature type="non-terminal residue" evidence="14">
    <location>
        <position position="990"/>
    </location>
</feature>
<feature type="coiled-coil region" evidence="11">
    <location>
        <begin position="580"/>
        <end position="671"/>
    </location>
</feature>
<evidence type="ECO:0000256" key="2">
    <source>
        <dbReference type="ARBA" id="ARBA00022490"/>
    </source>
</evidence>
<feature type="binding site" evidence="9">
    <location>
        <begin position="98"/>
        <end position="105"/>
    </location>
    <ligand>
        <name>ATP</name>
        <dbReference type="ChEBI" id="CHEBI:30616"/>
    </ligand>
</feature>
<comment type="caution">
    <text evidence="14">The sequence shown here is derived from an EMBL/GenBank/DDBJ whole genome shotgun (WGS) entry which is preliminary data.</text>
</comment>
<evidence type="ECO:0000256" key="4">
    <source>
        <dbReference type="ARBA" id="ARBA00022741"/>
    </source>
</evidence>
<protein>
    <recommendedName>
        <fullName evidence="10">Kinesin-like protein</fullName>
    </recommendedName>
</protein>
<dbReference type="PANTHER" id="PTHR47117">
    <property type="entry name" value="STAR-RELATED LIPID TRANSFER PROTEIN 9"/>
    <property type="match status" value="1"/>
</dbReference>
<dbReference type="InterPro" id="IPR001752">
    <property type="entry name" value="Kinesin_motor_dom"/>
</dbReference>
<evidence type="ECO:0000313" key="15">
    <source>
        <dbReference type="Proteomes" id="UP000292052"/>
    </source>
</evidence>
<evidence type="ECO:0000256" key="6">
    <source>
        <dbReference type="ARBA" id="ARBA00023054"/>
    </source>
</evidence>
<dbReference type="SUPFAM" id="SSF49879">
    <property type="entry name" value="SMAD/FHA domain"/>
    <property type="match status" value="1"/>
</dbReference>
<dbReference type="CDD" id="cd22708">
    <property type="entry name" value="FHA_KIF16"/>
    <property type="match status" value="1"/>
</dbReference>
<dbReference type="InterPro" id="IPR036961">
    <property type="entry name" value="Kinesin_motor_dom_sf"/>
</dbReference>
<organism evidence="14 15">
    <name type="scientific">Asbolus verrucosus</name>
    <name type="common">Desert ironclad beetle</name>
    <dbReference type="NCBI Taxonomy" id="1661398"/>
    <lineage>
        <taxon>Eukaryota</taxon>
        <taxon>Metazoa</taxon>
        <taxon>Ecdysozoa</taxon>
        <taxon>Arthropoda</taxon>
        <taxon>Hexapoda</taxon>
        <taxon>Insecta</taxon>
        <taxon>Pterygota</taxon>
        <taxon>Neoptera</taxon>
        <taxon>Endopterygota</taxon>
        <taxon>Coleoptera</taxon>
        <taxon>Polyphaga</taxon>
        <taxon>Cucujiformia</taxon>
        <taxon>Tenebrionidae</taxon>
        <taxon>Pimeliinae</taxon>
        <taxon>Asbolus</taxon>
    </lineage>
</organism>